<keyword evidence="2" id="KW-1185">Reference proteome</keyword>
<evidence type="ECO:0000313" key="1">
    <source>
        <dbReference type="EMBL" id="PTM78097.1"/>
    </source>
</evidence>
<protein>
    <submittedName>
        <fullName evidence="1">Beta-lactamase</fullName>
    </submittedName>
</protein>
<proteinExistence type="predicted"/>
<dbReference type="Gene3D" id="3.40.710.10">
    <property type="entry name" value="DD-peptidase/beta-lactamase superfamily"/>
    <property type="match status" value="1"/>
</dbReference>
<dbReference type="Proteomes" id="UP000240800">
    <property type="component" value="Unassembled WGS sequence"/>
</dbReference>
<evidence type="ECO:0000313" key="2">
    <source>
        <dbReference type="Proteomes" id="UP000240800"/>
    </source>
</evidence>
<reference evidence="1 2" key="1">
    <citation type="submission" date="2018-04" db="EMBL/GenBank/DDBJ databases">
        <title>Genomic Encyclopedia of Type Strains, Phase III (KMG-III): the genomes of soil and plant-associated and newly described type strains.</title>
        <authorList>
            <person name="Whitman W."/>
        </authorList>
    </citation>
    <scope>NUCLEOTIDE SEQUENCE [LARGE SCALE GENOMIC DNA]</scope>
    <source>
        <strain evidence="1 2">JA192</strain>
    </source>
</reference>
<comment type="caution">
    <text evidence="1">The sequence shown here is derived from an EMBL/GenBank/DDBJ whole genome shotgun (WGS) entry which is preliminary data.</text>
</comment>
<name>A0ABX5J5E1_9RHOB</name>
<accession>A0ABX5J5E1</accession>
<dbReference type="SUPFAM" id="SSF56601">
    <property type="entry name" value="beta-lactamase/transpeptidase-like"/>
    <property type="match status" value="1"/>
</dbReference>
<gene>
    <name evidence="1" type="ORF">C8J29_10452</name>
</gene>
<organism evidence="1 2">
    <name type="scientific">Cereibacter johrii</name>
    <dbReference type="NCBI Taxonomy" id="445629"/>
    <lineage>
        <taxon>Bacteria</taxon>
        <taxon>Pseudomonadati</taxon>
        <taxon>Pseudomonadota</taxon>
        <taxon>Alphaproteobacteria</taxon>
        <taxon>Rhodobacterales</taxon>
        <taxon>Paracoccaceae</taxon>
        <taxon>Cereibacter</taxon>
    </lineage>
</organism>
<sequence>MLGLALVEVRARQGQALRYMLVREAIERATDRPLGETVAERITPPLGLSSVQRDACARPAGPFRSAPYPV</sequence>
<dbReference type="EMBL" id="PZZW01000004">
    <property type="protein sequence ID" value="PTM78097.1"/>
    <property type="molecule type" value="Genomic_DNA"/>
</dbReference>
<dbReference type="InterPro" id="IPR012338">
    <property type="entry name" value="Beta-lactam/transpept-like"/>
</dbReference>